<dbReference type="SUPFAM" id="SSF57667">
    <property type="entry name" value="beta-beta-alpha zinc fingers"/>
    <property type="match status" value="1"/>
</dbReference>
<evidence type="ECO:0000259" key="2">
    <source>
        <dbReference type="PROSITE" id="PS50157"/>
    </source>
</evidence>
<dbReference type="SMART" id="SM00355">
    <property type="entry name" value="ZnF_C2H2"/>
    <property type="match status" value="3"/>
</dbReference>
<sequence>MKLLPQPSVVFKGNVGEVHIPVDSSIQKGSASEEDDFQIFALSARKRKVTFEGVEILLANGTGNLKEKDFLQCSLCDLSLEKGSNYRDQTYSQMKAHILNTHKRTDYQPKAKRARLLGCVSCNISFSNYREFQAHQTYHPTPPPLECDICGKPLGKWAKMSHLYGHKFSHKNDVERQEAIALGEMGTSNKLLANNRGWGKHGSWNCKTRYGNSKKKQGSTARGGRFIGKTLKSPSVYVGLNSNTMSDGVMKLDNNTTRIATEDGSVVSVKQEILDLFLDV</sequence>
<keyword evidence="4" id="KW-1185">Reference proteome</keyword>
<dbReference type="Proteomes" id="UP001642540">
    <property type="component" value="Unassembled WGS sequence"/>
</dbReference>
<name>A0ABP1RRW2_9HEXA</name>
<evidence type="ECO:0000313" key="3">
    <source>
        <dbReference type="EMBL" id="CAL8133975.1"/>
    </source>
</evidence>
<protein>
    <recommendedName>
        <fullName evidence="2">C2H2-type domain-containing protein</fullName>
    </recommendedName>
</protein>
<keyword evidence="1" id="KW-0862">Zinc</keyword>
<proteinExistence type="predicted"/>
<dbReference type="Gene3D" id="3.30.160.60">
    <property type="entry name" value="Classic Zinc Finger"/>
    <property type="match status" value="1"/>
</dbReference>
<reference evidence="3 4" key="1">
    <citation type="submission" date="2024-08" db="EMBL/GenBank/DDBJ databases">
        <authorList>
            <person name="Cucini C."/>
            <person name="Frati F."/>
        </authorList>
    </citation>
    <scope>NUCLEOTIDE SEQUENCE [LARGE SCALE GENOMIC DNA]</scope>
</reference>
<dbReference type="InterPro" id="IPR036236">
    <property type="entry name" value="Znf_C2H2_sf"/>
</dbReference>
<feature type="domain" description="C2H2-type" evidence="2">
    <location>
        <begin position="117"/>
        <end position="144"/>
    </location>
</feature>
<keyword evidence="1" id="KW-0479">Metal-binding</keyword>
<comment type="caution">
    <text evidence="3">The sequence shown here is derived from an EMBL/GenBank/DDBJ whole genome shotgun (WGS) entry which is preliminary data.</text>
</comment>
<dbReference type="InterPro" id="IPR013087">
    <property type="entry name" value="Znf_C2H2_type"/>
</dbReference>
<keyword evidence="1" id="KW-0863">Zinc-finger</keyword>
<evidence type="ECO:0000313" key="4">
    <source>
        <dbReference type="Proteomes" id="UP001642540"/>
    </source>
</evidence>
<evidence type="ECO:0000256" key="1">
    <source>
        <dbReference type="PROSITE-ProRule" id="PRU00042"/>
    </source>
</evidence>
<dbReference type="PROSITE" id="PS00028">
    <property type="entry name" value="ZINC_FINGER_C2H2_1"/>
    <property type="match status" value="1"/>
</dbReference>
<gene>
    <name evidence="3" type="ORF">ODALV1_LOCUS25304</name>
</gene>
<dbReference type="PROSITE" id="PS50157">
    <property type="entry name" value="ZINC_FINGER_C2H2_2"/>
    <property type="match status" value="1"/>
</dbReference>
<organism evidence="3 4">
    <name type="scientific">Orchesella dallaii</name>
    <dbReference type="NCBI Taxonomy" id="48710"/>
    <lineage>
        <taxon>Eukaryota</taxon>
        <taxon>Metazoa</taxon>
        <taxon>Ecdysozoa</taxon>
        <taxon>Arthropoda</taxon>
        <taxon>Hexapoda</taxon>
        <taxon>Collembola</taxon>
        <taxon>Entomobryomorpha</taxon>
        <taxon>Entomobryoidea</taxon>
        <taxon>Orchesellidae</taxon>
        <taxon>Orchesellinae</taxon>
        <taxon>Orchesella</taxon>
    </lineage>
</organism>
<dbReference type="EMBL" id="CAXLJM020000103">
    <property type="protein sequence ID" value="CAL8133975.1"/>
    <property type="molecule type" value="Genomic_DNA"/>
</dbReference>
<accession>A0ABP1RRW2</accession>